<dbReference type="GO" id="GO:0005739">
    <property type="term" value="C:mitochondrion"/>
    <property type="evidence" value="ECO:0007669"/>
    <property type="project" value="TreeGrafter"/>
</dbReference>
<dbReference type="PANTHER" id="PTHR13633">
    <property type="entry name" value="MITOCHONDRIAL TRANSCRIPTION RESCUE FACTOR 1"/>
    <property type="match status" value="1"/>
</dbReference>
<evidence type="ECO:0000256" key="1">
    <source>
        <dbReference type="PROSITE-ProRule" id="PRU00182"/>
    </source>
</evidence>
<dbReference type="GO" id="GO:1903108">
    <property type="term" value="P:regulation of mitochondrial transcription"/>
    <property type="evidence" value="ECO:0007669"/>
    <property type="project" value="TreeGrafter"/>
</dbReference>
<evidence type="ECO:0000259" key="2">
    <source>
        <dbReference type="Pfam" id="PF25818"/>
    </source>
</evidence>
<name>A0A9J6BPR0_POLVA</name>
<keyword evidence="1" id="KW-0694">RNA-binding</keyword>
<dbReference type="CDD" id="cd00165">
    <property type="entry name" value="S4"/>
    <property type="match status" value="1"/>
</dbReference>
<dbReference type="Pfam" id="PF25818">
    <property type="entry name" value="MTRES1_C"/>
    <property type="match status" value="1"/>
</dbReference>
<dbReference type="AlphaFoldDB" id="A0A9J6BPR0"/>
<keyword evidence="4" id="KW-1185">Reference proteome</keyword>
<comment type="caution">
    <text evidence="3">The sequence shown here is derived from an EMBL/GenBank/DDBJ whole genome shotgun (WGS) entry which is preliminary data.</text>
</comment>
<dbReference type="PROSITE" id="PS50889">
    <property type="entry name" value="S4"/>
    <property type="match status" value="1"/>
</dbReference>
<accession>A0A9J6BPR0</accession>
<evidence type="ECO:0000313" key="4">
    <source>
        <dbReference type="Proteomes" id="UP001107558"/>
    </source>
</evidence>
<dbReference type="PANTHER" id="PTHR13633:SF3">
    <property type="entry name" value="MITOCHONDRIAL TRANSCRIPTION RESCUE FACTOR 1"/>
    <property type="match status" value="1"/>
</dbReference>
<dbReference type="Proteomes" id="UP001107558">
    <property type="component" value="Chromosome 3"/>
</dbReference>
<dbReference type="SUPFAM" id="SSF55174">
    <property type="entry name" value="Alpha-L RNA-binding motif"/>
    <property type="match status" value="1"/>
</dbReference>
<reference evidence="3" key="1">
    <citation type="submission" date="2021-03" db="EMBL/GenBank/DDBJ databases">
        <title>Chromosome level genome of the anhydrobiotic midge Polypedilum vanderplanki.</title>
        <authorList>
            <person name="Yoshida Y."/>
            <person name="Kikawada T."/>
            <person name="Gusev O."/>
        </authorList>
    </citation>
    <scope>NUCLEOTIDE SEQUENCE</scope>
    <source>
        <strain evidence="3">NIAS01</strain>
        <tissue evidence="3">Whole body or cell culture</tissue>
    </source>
</reference>
<dbReference type="EMBL" id="JADBJN010000003">
    <property type="protein sequence ID" value="KAG5671685.1"/>
    <property type="molecule type" value="Genomic_DNA"/>
</dbReference>
<gene>
    <name evidence="3" type="ORF">PVAND_001870</name>
</gene>
<dbReference type="GO" id="GO:0003723">
    <property type="term" value="F:RNA binding"/>
    <property type="evidence" value="ECO:0007669"/>
    <property type="project" value="UniProtKB-KW"/>
</dbReference>
<dbReference type="InterPro" id="IPR057896">
    <property type="entry name" value="MTRES1_C"/>
</dbReference>
<sequence>MALRCMNRLKKINNLILKSSSVYPCVFNKNYGVLSVDQNDKLFVNNFLPRNNFLSVRYNYKKGARGKNEIKEEEDSDEEFADDIDKQKIAKVRVQSMRADLLLKSGLGIARNKIEAAFYESKIRLNGKKINKKSVHCNEGDVIDIIKQESPNNPDHWVIGRIEILSVKTDGEEFIYVTMKRFKTLTVDKNDFK</sequence>
<evidence type="ECO:0000313" key="3">
    <source>
        <dbReference type="EMBL" id="KAG5671685.1"/>
    </source>
</evidence>
<organism evidence="3 4">
    <name type="scientific">Polypedilum vanderplanki</name>
    <name type="common">Sleeping chironomid midge</name>
    <dbReference type="NCBI Taxonomy" id="319348"/>
    <lineage>
        <taxon>Eukaryota</taxon>
        <taxon>Metazoa</taxon>
        <taxon>Ecdysozoa</taxon>
        <taxon>Arthropoda</taxon>
        <taxon>Hexapoda</taxon>
        <taxon>Insecta</taxon>
        <taxon>Pterygota</taxon>
        <taxon>Neoptera</taxon>
        <taxon>Endopterygota</taxon>
        <taxon>Diptera</taxon>
        <taxon>Nematocera</taxon>
        <taxon>Chironomoidea</taxon>
        <taxon>Chironomidae</taxon>
        <taxon>Chironominae</taxon>
        <taxon>Polypedilum</taxon>
        <taxon>Polypedilum</taxon>
    </lineage>
</organism>
<protein>
    <recommendedName>
        <fullName evidence="2">Mitochondrial transcription rescue factor 1 C-terminal domain-containing protein</fullName>
    </recommendedName>
</protein>
<proteinExistence type="predicted"/>
<feature type="domain" description="Mitochondrial transcription rescue factor 1 C-terminal" evidence="2">
    <location>
        <begin position="91"/>
        <end position="189"/>
    </location>
</feature>
<dbReference type="OrthoDB" id="4150at2759"/>